<organism evidence="1 2">
    <name type="scientific">Tetrabaena socialis</name>
    <dbReference type="NCBI Taxonomy" id="47790"/>
    <lineage>
        <taxon>Eukaryota</taxon>
        <taxon>Viridiplantae</taxon>
        <taxon>Chlorophyta</taxon>
        <taxon>core chlorophytes</taxon>
        <taxon>Chlorophyceae</taxon>
        <taxon>CS clade</taxon>
        <taxon>Chlamydomonadales</taxon>
        <taxon>Tetrabaenaceae</taxon>
        <taxon>Tetrabaena</taxon>
    </lineage>
</organism>
<dbReference type="Proteomes" id="UP000236333">
    <property type="component" value="Unassembled WGS sequence"/>
</dbReference>
<dbReference type="EMBL" id="PGGS01000005">
    <property type="protein sequence ID" value="PNH12696.1"/>
    <property type="molecule type" value="Genomic_DNA"/>
</dbReference>
<protein>
    <submittedName>
        <fullName evidence="1">Uncharacterized protein</fullName>
    </submittedName>
</protein>
<evidence type="ECO:0000313" key="2">
    <source>
        <dbReference type="Proteomes" id="UP000236333"/>
    </source>
</evidence>
<proteinExistence type="predicted"/>
<name>A0A2J8AJJ8_9CHLO</name>
<comment type="caution">
    <text evidence="1">The sequence shown here is derived from an EMBL/GenBank/DDBJ whole genome shotgun (WGS) entry which is preliminary data.</text>
</comment>
<gene>
    <name evidence="1" type="ORF">TSOC_000346</name>
</gene>
<sequence length="68" mass="7271">MHEHELTKFAISKGQILFVCTSVHQMGDRKDTGVWLSGMDVRAPPNDGGGAAATCFLLLVVGAEETLL</sequence>
<accession>A0A2J8AJJ8</accession>
<keyword evidence="2" id="KW-1185">Reference proteome</keyword>
<dbReference type="AlphaFoldDB" id="A0A2J8AJJ8"/>
<reference evidence="1 2" key="1">
    <citation type="journal article" date="2017" name="Mol. Biol. Evol.">
        <title>The 4-celled Tetrabaena socialis nuclear genome reveals the essential components for genetic control of cell number at the origin of multicellularity in the volvocine lineage.</title>
        <authorList>
            <person name="Featherston J."/>
            <person name="Arakaki Y."/>
            <person name="Hanschen E.R."/>
            <person name="Ferris P.J."/>
            <person name="Michod R.E."/>
            <person name="Olson B.J.S.C."/>
            <person name="Nozaki H."/>
            <person name="Durand P.M."/>
        </authorList>
    </citation>
    <scope>NUCLEOTIDE SEQUENCE [LARGE SCALE GENOMIC DNA]</scope>
    <source>
        <strain evidence="1 2">NIES-571</strain>
    </source>
</reference>
<evidence type="ECO:0000313" key="1">
    <source>
        <dbReference type="EMBL" id="PNH12696.1"/>
    </source>
</evidence>